<dbReference type="STRING" id="198092.SAMN02745194_00830"/>
<dbReference type="Proteomes" id="UP000184387">
    <property type="component" value="Unassembled WGS sequence"/>
</dbReference>
<sequence length="180" mass="19420">MRTSELNLSGSSPRPWLGPWRSNEHISARSTLLAGLREAHASNQALVQGSAAWHRAGRAESLREEFLLLRREAEEALRRVEYVLAGLGRSARGARCWLRQGDLALAPGADDASLVALSTWAIGRISAGTLRLQHLAHECEEYQAARLLQMSVDGQLLSARRIAAAVRGGGAAAPALVREA</sequence>
<dbReference type="RefSeq" id="WP_073131767.1">
    <property type="nucleotide sequence ID" value="NZ_FQZF01000004.1"/>
</dbReference>
<organism evidence="1 2">
    <name type="scientific">Muricoccus roseus</name>
    <dbReference type="NCBI Taxonomy" id="198092"/>
    <lineage>
        <taxon>Bacteria</taxon>
        <taxon>Pseudomonadati</taxon>
        <taxon>Pseudomonadota</taxon>
        <taxon>Alphaproteobacteria</taxon>
        <taxon>Acetobacterales</taxon>
        <taxon>Roseomonadaceae</taxon>
        <taxon>Muricoccus</taxon>
    </lineage>
</organism>
<dbReference type="AlphaFoldDB" id="A0A1M6D672"/>
<reference evidence="1 2" key="1">
    <citation type="submission" date="2016-11" db="EMBL/GenBank/DDBJ databases">
        <authorList>
            <person name="Jaros S."/>
            <person name="Januszkiewicz K."/>
            <person name="Wedrychowicz H."/>
        </authorList>
    </citation>
    <scope>NUCLEOTIDE SEQUENCE [LARGE SCALE GENOMIC DNA]</scope>
    <source>
        <strain evidence="1 2">DSM 14916</strain>
    </source>
</reference>
<evidence type="ECO:0000313" key="1">
    <source>
        <dbReference type="EMBL" id="SHI68641.1"/>
    </source>
</evidence>
<protein>
    <submittedName>
        <fullName evidence="1">Uncharacterized protein</fullName>
    </submittedName>
</protein>
<dbReference type="EMBL" id="FQZF01000004">
    <property type="protein sequence ID" value="SHI68641.1"/>
    <property type="molecule type" value="Genomic_DNA"/>
</dbReference>
<keyword evidence="2" id="KW-1185">Reference proteome</keyword>
<accession>A0A1M6D672</accession>
<name>A0A1M6D672_9PROT</name>
<dbReference type="OrthoDB" id="9954441at2"/>
<evidence type="ECO:0000313" key="2">
    <source>
        <dbReference type="Proteomes" id="UP000184387"/>
    </source>
</evidence>
<proteinExistence type="predicted"/>
<gene>
    <name evidence="1" type="ORF">SAMN02745194_00830</name>
</gene>